<evidence type="ECO:0000313" key="4">
    <source>
        <dbReference type="Proteomes" id="UP001499951"/>
    </source>
</evidence>
<dbReference type="RefSeq" id="WP_166937342.1">
    <property type="nucleotide sequence ID" value="NZ_BAAADD010000012.1"/>
</dbReference>
<keyword evidence="4" id="KW-1185">Reference proteome</keyword>
<dbReference type="PANTHER" id="PTHR31151:SF0">
    <property type="entry name" value="PROLINE-TRNA LIGASE (DUF1680)"/>
    <property type="match status" value="1"/>
</dbReference>
<proteinExistence type="predicted"/>
<dbReference type="InterPro" id="IPR008928">
    <property type="entry name" value="6-hairpin_glycosidase_sf"/>
</dbReference>
<sequence>MFEVCRRSVLKGATVATVLGGAAAKPTRHAGREVMQEFAYSDVTLTGGPLGEQYNWMKAHFLALDNDQLLKVYRQHAGLEAPGKDMGGWYDADGFVPGLTLGQYISGLARFGSTTGDAAFHAKVATLVGEFAKIIARNPNPFAGPGTEKQWAAYVYDKHAIGLIDAYDLSHVHEAADLLPRVWQGAKPFVSPISRDRNGKKDPPYDETYVLSENMFAAARVTGDNKFRALGEHYLLNKEFFDPLSKGQDVLPHAHAYSHAICLSSGAAAYLEIGDDKYKNALVNAWHFLELQRYASGGWGPEEQFVVPHTGALYKSLFSTKAHFETPCGSYANTKLARYLLRFTGDARYGDGLERDLFNTILAVRKPDNDGNYPYYSSYGPASKKEYYPRKWPCCSGTLAQCVADYPLDIYFHGPDRLYVNLYTPSQVRWLLHGQTVTLRQETDFPYADKTTLRITLARAEKFTLALRIPGWIAGKSSVLVNGEPIAIHAAAGQFALIERSWKSGDIVELTLPQNQRMLPIDDKHPDIVALMKGPVMYVSAEPTAASARHTAAPDQNLTALAPDGTPKSNGREKSFVPFHLVDQEAYDTYHKLG</sequence>
<evidence type="ECO:0000259" key="1">
    <source>
        <dbReference type="Pfam" id="PF07944"/>
    </source>
</evidence>
<evidence type="ECO:0000259" key="2">
    <source>
        <dbReference type="Pfam" id="PF20736"/>
    </source>
</evidence>
<accession>A0ABN1F9B8</accession>
<dbReference type="InterPro" id="IPR049046">
    <property type="entry name" value="Beta-AFase-like_GH127_middle"/>
</dbReference>
<dbReference type="SUPFAM" id="SSF48208">
    <property type="entry name" value="Six-hairpin glycosidases"/>
    <property type="match status" value="1"/>
</dbReference>
<reference evidence="3 4" key="1">
    <citation type="journal article" date="2019" name="Int. J. Syst. Evol. Microbiol.">
        <title>The Global Catalogue of Microorganisms (GCM) 10K type strain sequencing project: providing services to taxonomists for standard genome sequencing and annotation.</title>
        <authorList>
            <consortium name="The Broad Institute Genomics Platform"/>
            <consortium name="The Broad Institute Genome Sequencing Center for Infectious Disease"/>
            <person name="Wu L."/>
            <person name="Ma J."/>
        </authorList>
    </citation>
    <scope>NUCLEOTIDE SEQUENCE [LARGE SCALE GENOMIC DNA]</scope>
    <source>
        <strain evidence="3 4">JCM 15089</strain>
    </source>
</reference>
<protein>
    <submittedName>
        <fullName evidence="3">Uncharacterized protein</fullName>
    </submittedName>
</protein>
<dbReference type="PROSITE" id="PS51318">
    <property type="entry name" value="TAT"/>
    <property type="match status" value="1"/>
</dbReference>
<name>A0ABN1F9B8_9PROT</name>
<dbReference type="Pfam" id="PF07944">
    <property type="entry name" value="Beta-AFase-like_GH127_cat"/>
    <property type="match status" value="1"/>
</dbReference>
<dbReference type="InterPro" id="IPR006311">
    <property type="entry name" value="TAT_signal"/>
</dbReference>
<dbReference type="Proteomes" id="UP001499951">
    <property type="component" value="Unassembled WGS sequence"/>
</dbReference>
<dbReference type="EMBL" id="BAAADD010000012">
    <property type="protein sequence ID" value="GAA0585679.1"/>
    <property type="molecule type" value="Genomic_DNA"/>
</dbReference>
<evidence type="ECO:0000313" key="3">
    <source>
        <dbReference type="EMBL" id="GAA0585679.1"/>
    </source>
</evidence>
<dbReference type="Pfam" id="PF20736">
    <property type="entry name" value="Glyco_hydro127M"/>
    <property type="match status" value="1"/>
</dbReference>
<comment type="caution">
    <text evidence="3">The sequence shown here is derived from an EMBL/GenBank/DDBJ whole genome shotgun (WGS) entry which is preliminary data.</text>
</comment>
<gene>
    <name evidence="3" type="ORF">GCM10008942_38270</name>
</gene>
<dbReference type="PANTHER" id="PTHR31151">
    <property type="entry name" value="PROLINE-TRNA LIGASE (DUF1680)"/>
    <property type="match status" value="1"/>
</dbReference>
<dbReference type="InterPro" id="IPR012878">
    <property type="entry name" value="Beta-AFase-like_GH127_cat"/>
</dbReference>
<feature type="domain" description="Non-reducing end beta-L-arabinofuranosidase-like GH127 catalytic" evidence="1">
    <location>
        <begin position="42"/>
        <end position="406"/>
    </location>
</feature>
<feature type="domain" description="Non-reducing end beta-L-arabinofuranosidase-like GH127 middle" evidence="2">
    <location>
        <begin position="418"/>
        <end position="513"/>
    </location>
</feature>
<organism evidence="3 4">
    <name type="scientific">Rhizomicrobium electricum</name>
    <dbReference type="NCBI Taxonomy" id="480070"/>
    <lineage>
        <taxon>Bacteria</taxon>
        <taxon>Pseudomonadati</taxon>
        <taxon>Pseudomonadota</taxon>
        <taxon>Alphaproteobacteria</taxon>
        <taxon>Micropepsales</taxon>
        <taxon>Micropepsaceae</taxon>
        <taxon>Rhizomicrobium</taxon>
    </lineage>
</organism>